<feature type="compositionally biased region" description="Basic and acidic residues" evidence="1">
    <location>
        <begin position="139"/>
        <end position="152"/>
    </location>
</feature>
<evidence type="ECO:0000313" key="2">
    <source>
        <dbReference type="EMBL" id="KAK7468885.1"/>
    </source>
</evidence>
<sequence length="237" mass="25552">MPTYYAHFPEDERPSKRRKTLKPVEEEPELEEARSAQEPFANDSVPEVQMNDDFGLGLDFGGGSLGDDFNPGVEPEPIPYLRSSEEPGQGRQNSRPPSVGGDFNFAPDSNDPNAGGSQRSSLFPWDNAGAGPSSSVDFGPDRVVVDRAETRVRNSPLMSSRRESSLGLSQTGSVGRGISPADLPSRGSQGFGEDFVFDGVDSLGQGNTRVVESQRTEADVASLERTTIDFLESVNSH</sequence>
<name>A0ABR1JXR6_9AGAR</name>
<organism evidence="2 3">
    <name type="scientific">Marasmiellus scandens</name>
    <dbReference type="NCBI Taxonomy" id="2682957"/>
    <lineage>
        <taxon>Eukaryota</taxon>
        <taxon>Fungi</taxon>
        <taxon>Dikarya</taxon>
        <taxon>Basidiomycota</taxon>
        <taxon>Agaricomycotina</taxon>
        <taxon>Agaricomycetes</taxon>
        <taxon>Agaricomycetidae</taxon>
        <taxon>Agaricales</taxon>
        <taxon>Marasmiineae</taxon>
        <taxon>Omphalotaceae</taxon>
        <taxon>Marasmiellus</taxon>
    </lineage>
</organism>
<evidence type="ECO:0000313" key="3">
    <source>
        <dbReference type="Proteomes" id="UP001498398"/>
    </source>
</evidence>
<protein>
    <submittedName>
        <fullName evidence="2">R8 protein</fullName>
    </submittedName>
</protein>
<dbReference type="EMBL" id="JBANRG010000003">
    <property type="protein sequence ID" value="KAK7468885.1"/>
    <property type="molecule type" value="Genomic_DNA"/>
</dbReference>
<comment type="caution">
    <text evidence="2">The sequence shown here is derived from an EMBL/GenBank/DDBJ whole genome shotgun (WGS) entry which is preliminary data.</text>
</comment>
<gene>
    <name evidence="2" type="primary">rec8_1</name>
    <name evidence="2" type="ORF">VKT23_003383</name>
</gene>
<dbReference type="Proteomes" id="UP001498398">
    <property type="component" value="Unassembled WGS sequence"/>
</dbReference>
<keyword evidence="3" id="KW-1185">Reference proteome</keyword>
<feature type="region of interest" description="Disordered" evidence="1">
    <location>
        <begin position="1"/>
        <end position="190"/>
    </location>
</feature>
<proteinExistence type="predicted"/>
<accession>A0ABR1JXR6</accession>
<feature type="compositionally biased region" description="Polar residues" evidence="1">
    <location>
        <begin position="110"/>
        <end position="121"/>
    </location>
</feature>
<reference evidence="2 3" key="1">
    <citation type="submission" date="2024-01" db="EMBL/GenBank/DDBJ databases">
        <title>A draft genome for the cacao thread blight pathogen Marasmiellus scandens.</title>
        <authorList>
            <person name="Baruah I.K."/>
            <person name="Leung J."/>
            <person name="Bukari Y."/>
            <person name="Amoako-Attah I."/>
            <person name="Meinhardt L.W."/>
            <person name="Bailey B.A."/>
            <person name="Cohen S.P."/>
        </authorList>
    </citation>
    <scope>NUCLEOTIDE SEQUENCE [LARGE SCALE GENOMIC DNA]</scope>
    <source>
        <strain evidence="2 3">GH-19</strain>
    </source>
</reference>
<evidence type="ECO:0000256" key="1">
    <source>
        <dbReference type="SAM" id="MobiDB-lite"/>
    </source>
</evidence>